<accession>A0AC34FZD0</accession>
<name>A0AC34FZD0_9BILA</name>
<evidence type="ECO:0000313" key="2">
    <source>
        <dbReference type="WBParaSite" id="ES5_v2.g22380.t1"/>
    </source>
</evidence>
<protein>
    <submittedName>
        <fullName evidence="2">Uncharacterized protein</fullName>
    </submittedName>
</protein>
<dbReference type="WBParaSite" id="ES5_v2.g22380.t1">
    <property type="protein sequence ID" value="ES5_v2.g22380.t1"/>
    <property type="gene ID" value="ES5_v2.g22380"/>
</dbReference>
<reference evidence="2" key="1">
    <citation type="submission" date="2022-11" db="UniProtKB">
        <authorList>
            <consortium name="WormBaseParasite"/>
        </authorList>
    </citation>
    <scope>IDENTIFICATION</scope>
</reference>
<evidence type="ECO:0000313" key="1">
    <source>
        <dbReference type="Proteomes" id="UP000887579"/>
    </source>
</evidence>
<organism evidence="1 2">
    <name type="scientific">Panagrolaimus sp. ES5</name>
    <dbReference type="NCBI Taxonomy" id="591445"/>
    <lineage>
        <taxon>Eukaryota</taxon>
        <taxon>Metazoa</taxon>
        <taxon>Ecdysozoa</taxon>
        <taxon>Nematoda</taxon>
        <taxon>Chromadorea</taxon>
        <taxon>Rhabditida</taxon>
        <taxon>Tylenchina</taxon>
        <taxon>Panagrolaimomorpha</taxon>
        <taxon>Panagrolaimoidea</taxon>
        <taxon>Panagrolaimidae</taxon>
        <taxon>Panagrolaimus</taxon>
    </lineage>
</organism>
<sequence>MVKQLVFAYGVIEKTVYGSVKSEEAEKLVQIIEDKLDKADRDRGNKYWNSKYMDGLINHCMVMLPTNIDARNDLYRTMVERYGNTGYYFAVGVYNAVTGPGKHCIEGDHFILLGRNGRNAYVLRNRKASSYSNSKYLTEAKATWKPNLTPIPTQLPDLRVLMKELMQKDGHPAAAVMVRDNNGLAEEFNRTGFDAFYNRGSLMVVVAKMPR</sequence>
<proteinExistence type="predicted"/>
<dbReference type="Proteomes" id="UP000887579">
    <property type="component" value="Unplaced"/>
</dbReference>